<dbReference type="RefSeq" id="WP_036341519.1">
    <property type="nucleotide sequence ID" value="NZ_JALN02000001.1"/>
</dbReference>
<dbReference type="PANTHER" id="PTHR23020">
    <property type="entry name" value="UNCHARACTERIZED NUCLEAR HORMONE RECEPTOR-RELATED"/>
    <property type="match status" value="1"/>
</dbReference>
<evidence type="ECO:0000313" key="3">
    <source>
        <dbReference type="Proteomes" id="UP000022835"/>
    </source>
</evidence>
<evidence type="ECO:0000259" key="1">
    <source>
        <dbReference type="Pfam" id="PF01636"/>
    </source>
</evidence>
<reference evidence="2" key="1">
    <citation type="submission" date="2014-05" db="EMBL/GenBank/DDBJ databases">
        <title>Genome sequence of Mycobacterium aromaticivorans strain JS19b1T (= DSM 45407T).</title>
        <authorList>
            <person name="Kwak Y."/>
            <person name="Park G.-S."/>
            <person name="Li Q.X."/>
            <person name="Lee S.-E."/>
            <person name="Shin J.-H."/>
        </authorList>
    </citation>
    <scope>NUCLEOTIDE SEQUENCE [LARGE SCALE GENOMIC DNA]</scope>
    <source>
        <strain evidence="2">JS19b1</strain>
    </source>
</reference>
<dbReference type="OrthoDB" id="115252at2"/>
<evidence type="ECO:0000313" key="2">
    <source>
        <dbReference type="EMBL" id="KDE99162.1"/>
    </source>
</evidence>
<dbReference type="GO" id="GO:0016740">
    <property type="term" value="F:transferase activity"/>
    <property type="evidence" value="ECO:0007669"/>
    <property type="project" value="UniProtKB-KW"/>
</dbReference>
<dbReference type="Gene3D" id="3.90.1200.10">
    <property type="match status" value="1"/>
</dbReference>
<feature type="domain" description="Aminoglycoside phosphotransferase" evidence="1">
    <location>
        <begin position="39"/>
        <end position="287"/>
    </location>
</feature>
<dbReference type="Pfam" id="PF01636">
    <property type="entry name" value="APH"/>
    <property type="match status" value="1"/>
</dbReference>
<name>A0A064CK43_9MYCO</name>
<gene>
    <name evidence="2" type="ORF">Y900_009405</name>
</gene>
<dbReference type="AlphaFoldDB" id="A0A064CK43"/>
<dbReference type="InterPro" id="IPR011009">
    <property type="entry name" value="Kinase-like_dom_sf"/>
</dbReference>
<dbReference type="PANTHER" id="PTHR23020:SF41">
    <property type="entry name" value="AMINOGLYCOSIDE PHOSPHOTRANSFERASE DOMAIN-CONTAINING PROTEIN"/>
    <property type="match status" value="1"/>
</dbReference>
<proteinExistence type="predicted"/>
<dbReference type="InterPro" id="IPR002575">
    <property type="entry name" value="Aminoglycoside_PTrfase"/>
</dbReference>
<dbReference type="EMBL" id="JALN02000001">
    <property type="protein sequence ID" value="KDE99162.1"/>
    <property type="molecule type" value="Genomic_DNA"/>
</dbReference>
<protein>
    <submittedName>
        <fullName evidence="2">Aminoglycoside phosphotransferase</fullName>
    </submittedName>
</protein>
<dbReference type="Proteomes" id="UP000022835">
    <property type="component" value="Unassembled WGS sequence"/>
</dbReference>
<organism evidence="2 3">
    <name type="scientific">Mycolicibacterium aromaticivorans JS19b1 = JCM 16368</name>
    <dbReference type="NCBI Taxonomy" id="1440774"/>
    <lineage>
        <taxon>Bacteria</taxon>
        <taxon>Bacillati</taxon>
        <taxon>Actinomycetota</taxon>
        <taxon>Actinomycetes</taxon>
        <taxon>Mycobacteriales</taxon>
        <taxon>Mycobacteriaceae</taxon>
        <taxon>Mycolicibacterium</taxon>
    </lineage>
</organism>
<dbReference type="InterPro" id="IPR052961">
    <property type="entry name" value="Oxido-Kinase-like_Enzymes"/>
</dbReference>
<dbReference type="eggNOG" id="COG3173">
    <property type="taxonomic scope" value="Bacteria"/>
</dbReference>
<comment type="caution">
    <text evidence="2">The sequence shown here is derived from an EMBL/GenBank/DDBJ whole genome shotgun (WGS) entry which is preliminary data.</text>
</comment>
<accession>A0A064CK43</accession>
<keyword evidence="3" id="KW-1185">Reference proteome</keyword>
<dbReference type="STRING" id="1440774.Y900_009405"/>
<sequence length="357" mass="38083">MSAATAIPRYPTDVTSDWLAGVLRSSGSAAEVDAVEVAPVGTGQTGATFRLTATYAGNPDNLPGSFILKLPANDDAVRDRVTLGYRSECAFYQSVAELVTIPIPQCYHVEIADDGASYALLLADQAPAVQGDQIAGCDLPEARLAVRALAGLHGPTWCDERWQTFPGLAMSVVGEDAIRGLGDISKMAAGITIDKLGSRLNTQDAETLVAAMDLVTPWLLNAPDRFALLHGDYRLDNLLFDGDRVSVVDWQTLGVGLAGRDLAYFTGTSLEPALRAEAERDLVADYHRALLDTGVSDYDAATCWHDYLLGMIQVPLISALGCAFAVETERGDDMMAAMLRRGCAAIRDLGTLELVTS</sequence>
<dbReference type="SUPFAM" id="SSF56112">
    <property type="entry name" value="Protein kinase-like (PK-like)"/>
    <property type="match status" value="1"/>
</dbReference>